<dbReference type="EMBL" id="RCMI01001036">
    <property type="protein sequence ID" value="KAG2891997.1"/>
    <property type="molecule type" value="Genomic_DNA"/>
</dbReference>
<feature type="compositionally biased region" description="Polar residues" evidence="12">
    <location>
        <begin position="1087"/>
        <end position="1099"/>
    </location>
</feature>
<keyword evidence="8 13" id="KW-1133">Transmembrane helix</keyword>
<feature type="compositionally biased region" description="Polar residues" evidence="12">
    <location>
        <begin position="789"/>
        <end position="799"/>
    </location>
</feature>
<feature type="compositionally biased region" description="Polar residues" evidence="12">
    <location>
        <begin position="169"/>
        <end position="187"/>
    </location>
</feature>
<evidence type="ECO:0000256" key="1">
    <source>
        <dbReference type="ARBA" id="ARBA00004141"/>
    </source>
</evidence>
<feature type="compositionally biased region" description="Basic and acidic residues" evidence="12">
    <location>
        <begin position="838"/>
        <end position="867"/>
    </location>
</feature>
<feature type="compositionally biased region" description="Basic and acidic residues" evidence="12">
    <location>
        <begin position="800"/>
        <end position="831"/>
    </location>
</feature>
<evidence type="ECO:0000256" key="8">
    <source>
        <dbReference type="ARBA" id="ARBA00022989"/>
    </source>
</evidence>
<feature type="compositionally biased region" description="Polar residues" evidence="12">
    <location>
        <begin position="650"/>
        <end position="661"/>
    </location>
</feature>
<dbReference type="PRINTS" id="PR00169">
    <property type="entry name" value="KCHANNEL"/>
</dbReference>
<keyword evidence="9" id="KW-0406">Ion transport</keyword>
<comment type="subcellular location">
    <subcellularLocation>
        <location evidence="1">Membrane</location>
        <topology evidence="1">Multi-pass membrane protein</topology>
    </subcellularLocation>
</comment>
<sequence length="2638" mass="296174">MDGSLPSYEAAMREARAYLRRRDLSSQDEIPLYFAWQRLYAAANANLSTDFLQETRAELRARQEARLAPRRGIPPPLFTSFDKVHRTSAQASAFLRAGTSSDAAIEMMARRYRREAEKLRSSREKLLSSLDDAEKRAKKAKRQKSPMQEVDELLGSIERSEGLSDTDGLLSTKTVKGKLTKSSSNSAKRTKRSNLQHNDQELDSDDQLDASKVLPKSKTRVATSGKRGAGSRMDDFGEEDEVGISINPAKAAELRRSSLSRPNPAAIPSFSTDANVAAFTAHVADWRMPPDIDRASSAPELSQKGAAQKSTASGKRLSGANELRGSAPVEGNEADMTFDTSSGSSGLDEEGVDPDASFKEGDARVSPMSRHSTKREGVAKHTKDNTKANQDQLNVNKEAGGDRFRGLNATQKSEFHQKLLQLSHAVGDMQVKIQGQQIEFTFKGELDGDTGEQESKLAGKVLQSSIKSDETKLPFVAQKVSNTSGSTHRESDGAAEVQEEQANAGNLAKVQPQTETVNEAPRKQSNVRFADIAHSDDRENSNNDGPLTDEQTGQSKPGQQNLSDGSFVVPPVKYEGQPREIRTSSPHKNVSKRPTTTVGTTAAEENDNGKGTTEVKPLGERPRSGKPQQQSTDGEGGISRHEEENFNEGDFQTSADSTSDPAKSRDAAPISEKDSSMNDHQRYRRSPSRGQLGEQKHSTHNSTSESQDSHAIDTSDRRRKPSNLQTEGTDRSSNLQQQQKKGEEVHTHSDEKDFDDFDESDLRTDTSERAAIQESAEMNKNGELKRQENPSSHTEGAQSEQRRQRDDSVHDAKKSVQEVIHTRSDEDDRRNAQPPLIIKEERSRDNSQDTRHSHSEGLRRRRQENVHDATGSFQEGVRDRSDEEVDEGGFQTKSSDRAEIRASASKDDNSKGERQDNRRSQSKGPHREQVRQQKDEFQDSSAIQNSDVHRSDAIGRGRSQDAATRDERSNRGIQGFDKPKGNNTLGQTSRPKRDSQESSQRLYRTSTGTRGAARELKSRSSGRDLSASPPQKGAEYDAQSFSDASEDASDGSSNDPGTDSDDESIVQERDTSSKHMEQSRTERQKSSAHSSSREQSVQRTLAAKTERLRTSRPSRNEREEDPDTELSSDEELSDGPDTPHKRHVDPRRRSSDRHQSRVLGHRQETRPRNDSKRISSRSKSSRRTLTHDKRRNYSPDSSNDSDATDKSDSDDHSQQSSDETPRSSSTHRSRSHHTSRTHRGTSIRYSTPESSRRSRHLTPDMDSLSKRSKPDVQFKRDGKSRSKTRASKAAYKLPEGIVWPPGMEKECIARLGLDGHHPIAPPGLEHLVTEEHWGDYWTWLHWYSSWQMWYMKNDKKPKRKSEKQKRSRRRGDADESLPIQAEHYYDKHDPHNANWTANLKRKIEPLHYRRERGRSGLDLLALSARESRQNEELETKNTQHTDESSPQVAKHTEVETIPVLPPTLSDIDPTHPTTENLVIKSYLVEKAQKRSHKRKISVFSELMAKLLFRDLPLLRSPRSIRSMEWRARTNFYLTNPEESHIGWRLHQLLMLVLFIDVGVMASETLDGPRYGSTDPDFPYMLSETSYNAIETLFSLLYIIEFLVRWSTAPKQDQFWKSISTWIRLLAAVAALPKLAALVMGADTRQAEVIIYNLRILRAVRLIIASYAFIGTKVLFRAVADAIPPLTISLFFLITVVMVFATAIFYAEPCYDLQTCTFTDIFNTGYFVMLTVATVGYGSQVPSMHNAGSLLLVCMVMIFGTIYFSMPLAIVGIKYELAWKDYDEYAKTLKQDQCVPIQSPRRKSSSTLSTQASRREILNAIAGTNNQPDDTLQKIDALIVKYASSITCDRFYKLSQGIIDTNFALQLIICPPENWPSPPMTLEAVIQSTKRRSDEASQALDGIMSIIKLHSRVCAEAHELVQASLTSTGQENDLDRFMSSGKLIRKDARSTTRMSRAKGKIAAIGSKAMKAITHHDRHTDLNNLRAQIWNIFEYRQDIWQARIVNKMRMVSVVLSIAMFYLQTTPELQKTGLQTLLCLRNVHDYCGRYDEPGCYVFREVPSSGSGISVEVTSQHLDFHCSIGDPDETCYGSGVNFASDKFPLSCTDVFSSSGMEHVCKNRLCNPPVQFLFDMEPYWIYFEFLFGFLFTLEIALHVYSHPVRRHLWGDIRFIVNILVLLPFYVEIVEILIGQWPTYSVVPAMPSFFTAIRFLKSLRILKLGTHIPGARVLIRTAQLVTERLAIPLFFLFLGCVVSAAVFFEMERGTECFVGTTCMWWHKNVLTPEMSEGLTTGKRLLVQNTLVSIITDMLRSTWFSLVSFTTVGYGDLHPRTSLGKLIDIVGMIFSSCYTAMPLTLVGGQFYICYELHAQEERMKKERPQARINPGKLNTQPVLQSMQPFTNGSISSRSNLPELPNTDPSGIAPIEDPNAVRLMTNSALSTPTTARDEEPAAAQPYTRLTEAQVINQFFLMQKVFHETIKDISLLNQLGMERVNTMRKKLSEAATLLADVRLREEVIETKISENMNFCITACLNFAGMIERILGTERARKPLPATGHTNALLAAADVTNELLQSAKSTSSRRSISGKFPDAMPRLHAKQTFKRMATVSKVLAGPQNRSGRANTKWAEYTNNQNQNQPQPE</sequence>
<dbReference type="VEuPathDB" id="FungiDB:PC110_g3785"/>
<feature type="compositionally biased region" description="Basic and acidic residues" evidence="12">
    <location>
        <begin position="707"/>
        <end position="716"/>
    </location>
</feature>
<organism evidence="15 19">
    <name type="scientific">Phytophthora cactorum</name>
    <dbReference type="NCBI Taxonomy" id="29920"/>
    <lineage>
        <taxon>Eukaryota</taxon>
        <taxon>Sar</taxon>
        <taxon>Stramenopiles</taxon>
        <taxon>Oomycota</taxon>
        <taxon>Peronosporomycetes</taxon>
        <taxon>Peronosporales</taxon>
        <taxon>Peronosporaceae</taxon>
        <taxon>Phytophthora</taxon>
    </lineage>
</organism>
<feature type="compositionally biased region" description="Low complexity" evidence="12">
    <location>
        <begin position="1214"/>
        <end position="1224"/>
    </location>
</feature>
<dbReference type="EMBL" id="RCML01000313">
    <property type="protein sequence ID" value="KAG2981242.1"/>
    <property type="molecule type" value="Genomic_DNA"/>
</dbReference>
<evidence type="ECO:0000313" key="17">
    <source>
        <dbReference type="EMBL" id="KAG2937641.1"/>
    </source>
</evidence>
<dbReference type="VEuPathDB" id="FungiDB:PC110_g3786"/>
<accession>A0A8T1JY92</accession>
<evidence type="ECO:0000256" key="2">
    <source>
        <dbReference type="ARBA" id="ARBA00022448"/>
    </source>
</evidence>
<feature type="compositionally biased region" description="Basic and acidic residues" evidence="12">
    <location>
        <begin position="740"/>
        <end position="751"/>
    </location>
</feature>
<feature type="region of interest" description="Disordered" evidence="12">
    <location>
        <begin position="1426"/>
        <end position="1454"/>
    </location>
</feature>
<feature type="domain" description="Ion transport" evidence="14">
    <location>
        <begin position="2133"/>
        <end position="2359"/>
    </location>
</feature>
<feature type="compositionally biased region" description="Basic residues" evidence="12">
    <location>
        <begin position="1355"/>
        <end position="1369"/>
    </location>
</feature>
<feature type="compositionally biased region" description="Basic and acidic residues" evidence="12">
    <location>
        <begin position="662"/>
        <end position="681"/>
    </location>
</feature>
<proteinExistence type="predicted"/>
<evidence type="ECO:0000256" key="9">
    <source>
        <dbReference type="ARBA" id="ARBA00023065"/>
    </source>
</evidence>
<evidence type="ECO:0000256" key="4">
    <source>
        <dbReference type="ARBA" id="ARBA00022692"/>
    </source>
</evidence>
<keyword evidence="3" id="KW-0633">Potassium transport</keyword>
<feature type="compositionally biased region" description="Basic and acidic residues" evidence="12">
    <location>
        <begin position="1012"/>
        <end position="1022"/>
    </location>
</feature>
<feature type="domain" description="Ion transport" evidence="14">
    <location>
        <begin position="1547"/>
        <end position="1774"/>
    </location>
</feature>
<feature type="transmembrane region" description="Helical" evidence="13">
    <location>
        <begin position="2134"/>
        <end position="2155"/>
    </location>
</feature>
<dbReference type="PANTHER" id="PTHR11537:SF254">
    <property type="entry name" value="POTASSIUM VOLTAGE-GATED CHANNEL PROTEIN SHAB"/>
    <property type="match status" value="1"/>
</dbReference>
<dbReference type="Proteomes" id="UP000774804">
    <property type="component" value="Unassembled WGS sequence"/>
</dbReference>
<keyword evidence="2" id="KW-0813">Transport</keyword>
<feature type="compositionally biased region" description="Acidic residues" evidence="12">
    <location>
        <begin position="1119"/>
        <end position="1134"/>
    </location>
</feature>
<comment type="caution">
    <text evidence="15">The sequence shown here is derived from an EMBL/GenBank/DDBJ whole genome shotgun (WGS) entry which is preliminary data.</text>
</comment>
<feature type="transmembrane region" description="Helical" evidence="13">
    <location>
        <begin position="1658"/>
        <end position="1679"/>
    </location>
</feature>
<evidence type="ECO:0000313" key="16">
    <source>
        <dbReference type="EMBL" id="KAG2891997.1"/>
    </source>
</evidence>
<feature type="compositionally biased region" description="Basic and acidic residues" evidence="12">
    <location>
        <begin position="374"/>
        <end position="386"/>
    </location>
</feature>
<dbReference type="Pfam" id="PF00520">
    <property type="entry name" value="Ion_trans"/>
    <property type="match status" value="2"/>
</dbReference>
<evidence type="ECO:0000313" key="18">
    <source>
        <dbReference type="EMBL" id="KAG2981242.1"/>
    </source>
</evidence>
<dbReference type="Gene3D" id="1.20.120.350">
    <property type="entry name" value="Voltage-gated potassium channels. Chain C"/>
    <property type="match status" value="2"/>
</dbReference>
<keyword evidence="7" id="KW-0630">Potassium</keyword>
<evidence type="ECO:0000256" key="10">
    <source>
        <dbReference type="ARBA" id="ARBA00023136"/>
    </source>
</evidence>
<dbReference type="Gene3D" id="1.10.287.70">
    <property type="match status" value="2"/>
</dbReference>
<gene>
    <name evidence="15" type="ORF">PC113_g11497</name>
    <name evidence="16" type="ORF">PC115_g19014</name>
    <name evidence="17" type="ORF">PC117_g11591</name>
    <name evidence="18" type="ORF">PC118_g10732</name>
</gene>
<feature type="region of interest" description="Disordered" evidence="12">
    <location>
        <begin position="1354"/>
        <end position="1379"/>
    </location>
</feature>
<dbReference type="GO" id="GO:0005249">
    <property type="term" value="F:voltage-gated potassium channel activity"/>
    <property type="evidence" value="ECO:0007669"/>
    <property type="project" value="InterPro"/>
</dbReference>
<feature type="compositionally biased region" description="Basic and acidic residues" evidence="12">
    <location>
        <begin position="1203"/>
        <end position="1213"/>
    </location>
</feature>
<dbReference type="InterPro" id="IPR027359">
    <property type="entry name" value="Volt_channel_dom_sf"/>
</dbReference>
<feature type="transmembrane region" description="Helical" evidence="13">
    <location>
        <begin position="1618"/>
        <end position="1638"/>
    </location>
</feature>
<feature type="compositionally biased region" description="Basic and acidic residues" evidence="12">
    <location>
        <begin position="1147"/>
        <end position="1173"/>
    </location>
</feature>
<feature type="compositionally biased region" description="Basic and acidic residues" evidence="12">
    <location>
        <begin position="1104"/>
        <end position="1118"/>
    </location>
</feature>
<feature type="transmembrane region" description="Helical" evidence="13">
    <location>
        <begin position="2239"/>
        <end position="2258"/>
    </location>
</feature>
<evidence type="ECO:0000256" key="11">
    <source>
        <dbReference type="ARBA" id="ARBA00023303"/>
    </source>
</evidence>
<reference evidence="15" key="1">
    <citation type="submission" date="2018-10" db="EMBL/GenBank/DDBJ databases">
        <title>Effector identification in a new, highly contiguous assembly of the strawberry crown rot pathogen Phytophthora cactorum.</title>
        <authorList>
            <person name="Armitage A.D."/>
            <person name="Nellist C.F."/>
            <person name="Bates H."/>
            <person name="Vickerstaff R.J."/>
            <person name="Harrison R.J."/>
        </authorList>
    </citation>
    <scope>NUCLEOTIDE SEQUENCE</scope>
    <source>
        <strain evidence="15">15-7</strain>
        <strain evidence="16">4032</strain>
        <strain evidence="17">4040</strain>
        <strain evidence="18">P415</strain>
    </source>
</reference>
<dbReference type="Proteomes" id="UP000736787">
    <property type="component" value="Unassembled WGS sequence"/>
</dbReference>
<feature type="compositionally biased region" description="Polar residues" evidence="12">
    <location>
        <begin position="997"/>
        <end position="1009"/>
    </location>
</feature>
<evidence type="ECO:0000259" key="14">
    <source>
        <dbReference type="Pfam" id="PF00520"/>
    </source>
</evidence>
<dbReference type="InterPro" id="IPR005821">
    <property type="entry name" value="Ion_trans_dom"/>
</dbReference>
<keyword evidence="10 13" id="KW-0472">Membrane</keyword>
<evidence type="ECO:0000256" key="13">
    <source>
        <dbReference type="SAM" id="Phobius"/>
    </source>
</evidence>
<dbReference type="EMBL" id="RCMG01000328">
    <property type="protein sequence ID" value="KAG2856532.1"/>
    <property type="molecule type" value="Genomic_DNA"/>
</dbReference>
<keyword evidence="5" id="KW-0631">Potassium channel</keyword>
<dbReference type="GO" id="GO:0008076">
    <property type="term" value="C:voltage-gated potassium channel complex"/>
    <property type="evidence" value="ECO:0007669"/>
    <property type="project" value="InterPro"/>
</dbReference>
<feature type="compositionally biased region" description="Basic residues" evidence="12">
    <location>
        <begin position="1225"/>
        <end position="1241"/>
    </location>
</feature>
<evidence type="ECO:0000313" key="15">
    <source>
        <dbReference type="EMBL" id="KAG2856532.1"/>
    </source>
</evidence>
<dbReference type="Proteomes" id="UP000697107">
    <property type="component" value="Unassembled WGS sequence"/>
</dbReference>
<feature type="compositionally biased region" description="Basic and acidic residues" evidence="12">
    <location>
        <begin position="1426"/>
        <end position="1443"/>
    </location>
</feature>
<dbReference type="GO" id="GO:0001508">
    <property type="term" value="P:action potential"/>
    <property type="evidence" value="ECO:0007669"/>
    <property type="project" value="TreeGrafter"/>
</dbReference>
<feature type="compositionally biased region" description="Basic and acidic residues" evidence="12">
    <location>
        <begin position="894"/>
        <end position="937"/>
    </location>
</feature>
<feature type="transmembrane region" description="Helical" evidence="13">
    <location>
        <begin position="1749"/>
        <end position="1772"/>
    </location>
</feature>
<dbReference type="InterPro" id="IPR028325">
    <property type="entry name" value="VG_K_chnl"/>
</dbReference>
<dbReference type="EMBL" id="RCMK01000303">
    <property type="protein sequence ID" value="KAG2937641.1"/>
    <property type="molecule type" value="Genomic_DNA"/>
</dbReference>
<keyword evidence="11" id="KW-0407">Ion channel</keyword>
<evidence type="ECO:0000313" key="19">
    <source>
        <dbReference type="Proteomes" id="UP000735874"/>
    </source>
</evidence>
<feature type="region of interest" description="Disordered" evidence="12">
    <location>
        <begin position="2607"/>
        <end position="2638"/>
    </location>
</feature>
<feature type="compositionally biased region" description="Basic and acidic residues" evidence="12">
    <location>
        <begin position="1066"/>
        <end position="1085"/>
    </location>
</feature>
<feature type="region of interest" description="Disordered" evidence="12">
    <location>
        <begin position="465"/>
        <end position="1288"/>
    </location>
</feature>
<feature type="compositionally biased region" description="Low complexity" evidence="12">
    <location>
        <begin position="2628"/>
        <end position="2638"/>
    </location>
</feature>
<feature type="compositionally biased region" description="Polar residues" evidence="12">
    <location>
        <begin position="511"/>
        <end position="527"/>
    </location>
</feature>
<feature type="compositionally biased region" description="Polar residues" evidence="12">
    <location>
        <begin position="722"/>
        <end position="739"/>
    </location>
</feature>
<feature type="compositionally biased region" description="Polar residues" evidence="12">
    <location>
        <begin position="542"/>
        <end position="564"/>
    </location>
</feature>
<feature type="compositionally biased region" description="Low complexity" evidence="12">
    <location>
        <begin position="2572"/>
        <end position="2583"/>
    </location>
</feature>
<feature type="region of interest" description="Disordered" evidence="12">
    <location>
        <begin position="289"/>
        <end position="403"/>
    </location>
</feature>
<evidence type="ECO:0000256" key="6">
    <source>
        <dbReference type="ARBA" id="ARBA00022882"/>
    </source>
</evidence>
<feature type="transmembrane region" description="Helical" evidence="13">
    <location>
        <begin position="1717"/>
        <end position="1737"/>
    </location>
</feature>
<evidence type="ECO:0000256" key="7">
    <source>
        <dbReference type="ARBA" id="ARBA00022958"/>
    </source>
</evidence>
<evidence type="ECO:0000256" key="3">
    <source>
        <dbReference type="ARBA" id="ARBA00022538"/>
    </source>
</evidence>
<feature type="region of interest" description="Disordered" evidence="12">
    <location>
        <begin position="123"/>
        <end position="241"/>
    </location>
</feature>
<name>A0A8T1JY92_9STRA</name>
<feature type="region of interest" description="Disordered" evidence="12">
    <location>
        <begin position="2572"/>
        <end position="2591"/>
    </location>
</feature>
<keyword evidence="6" id="KW-0851">Voltage-gated channel</keyword>
<feature type="transmembrane region" description="Helical" evidence="13">
    <location>
        <begin position="1685"/>
        <end position="1705"/>
    </location>
</feature>
<dbReference type="Proteomes" id="UP000735874">
    <property type="component" value="Unassembled WGS sequence"/>
</dbReference>
<protein>
    <recommendedName>
        <fullName evidence="14">Ion transport domain-containing protein</fullName>
    </recommendedName>
</protein>
<feature type="compositionally biased region" description="Basic residues" evidence="12">
    <location>
        <begin position="1174"/>
        <end position="1184"/>
    </location>
</feature>
<feature type="compositionally biased region" description="Polar residues" evidence="12">
    <location>
        <begin position="583"/>
        <end position="600"/>
    </location>
</feature>
<feature type="compositionally biased region" description="Basic and acidic residues" evidence="12">
    <location>
        <begin position="947"/>
        <end position="970"/>
    </location>
</feature>
<feature type="transmembrane region" description="Helical" evidence="13">
    <location>
        <begin position="1586"/>
        <end position="1606"/>
    </location>
</feature>
<evidence type="ECO:0000256" key="12">
    <source>
        <dbReference type="SAM" id="MobiDB-lite"/>
    </source>
</evidence>
<feature type="compositionally biased region" description="Basic and acidic residues" evidence="12">
    <location>
        <begin position="531"/>
        <end position="541"/>
    </location>
</feature>
<feature type="compositionally biased region" description="Basic and acidic residues" evidence="12">
    <location>
        <begin position="1257"/>
        <end position="1280"/>
    </location>
</feature>
<keyword evidence="4 13" id="KW-0812">Transmembrane</keyword>
<evidence type="ECO:0000256" key="5">
    <source>
        <dbReference type="ARBA" id="ARBA00022826"/>
    </source>
</evidence>
<dbReference type="PANTHER" id="PTHR11537">
    <property type="entry name" value="VOLTAGE-GATED POTASSIUM CHANNEL"/>
    <property type="match status" value="1"/>
</dbReference>
<feature type="transmembrane region" description="Helical" evidence="13">
    <location>
        <begin position="2167"/>
        <end position="2188"/>
    </location>
</feature>
<dbReference type="SUPFAM" id="SSF81324">
    <property type="entry name" value="Voltage-gated potassium channels"/>
    <property type="match status" value="2"/>
</dbReference>